<evidence type="ECO:0000313" key="12">
    <source>
        <dbReference type="Proteomes" id="UP000823896"/>
    </source>
</evidence>
<feature type="binding site" evidence="6 8">
    <location>
        <begin position="114"/>
        <end position="115"/>
    </location>
    <ligand>
        <name>substrate</name>
    </ligand>
</feature>
<evidence type="ECO:0000256" key="9">
    <source>
        <dbReference type="PIRSR" id="PIRSR613078-3"/>
    </source>
</evidence>
<dbReference type="InterPro" id="IPR029033">
    <property type="entry name" value="His_PPase_superfam"/>
</dbReference>
<evidence type="ECO:0000256" key="2">
    <source>
        <dbReference type="ARBA" id="ARBA00006717"/>
    </source>
</evidence>
<evidence type="ECO:0000256" key="7">
    <source>
        <dbReference type="PIRSR" id="PIRSR613078-1"/>
    </source>
</evidence>
<comment type="function">
    <text evidence="6 10">Catalyzes the interconversion of 2-phosphoglycerate and 3-phosphoglycerate.</text>
</comment>
<protein>
    <recommendedName>
        <fullName evidence="6 10">2,3-bisphosphoglycerate-dependent phosphoglycerate mutase</fullName>
        <shortName evidence="6">BPG-dependent PGAM</shortName>
        <shortName evidence="6">PGAM</shortName>
        <shortName evidence="6">Phosphoglyceromutase</shortName>
        <shortName evidence="6">dPGM</shortName>
        <ecNumber evidence="6 10">5.4.2.11</ecNumber>
    </recommendedName>
</protein>
<feature type="active site" description="Proton donor/acceptor" evidence="6 7">
    <location>
        <position position="87"/>
    </location>
</feature>
<dbReference type="PANTHER" id="PTHR11931">
    <property type="entry name" value="PHOSPHOGLYCERATE MUTASE"/>
    <property type="match status" value="1"/>
</dbReference>
<comment type="catalytic activity">
    <reaction evidence="1 6 10">
        <text>(2R)-2-phosphoglycerate = (2R)-3-phosphoglycerate</text>
        <dbReference type="Rhea" id="RHEA:15901"/>
        <dbReference type="ChEBI" id="CHEBI:58272"/>
        <dbReference type="ChEBI" id="CHEBI:58289"/>
        <dbReference type="EC" id="5.4.2.11"/>
    </reaction>
</comment>
<evidence type="ECO:0000256" key="5">
    <source>
        <dbReference type="ARBA" id="ARBA00023235"/>
    </source>
</evidence>
<comment type="pathway">
    <text evidence="6 10">Carbohydrate degradation; glycolysis; pyruvate from D-glyceraldehyde 3-phosphate: step 3/5.</text>
</comment>
<evidence type="ECO:0000313" key="11">
    <source>
        <dbReference type="EMBL" id="HJC36761.1"/>
    </source>
</evidence>
<evidence type="ECO:0000256" key="8">
    <source>
        <dbReference type="PIRSR" id="PIRSR613078-2"/>
    </source>
</evidence>
<evidence type="ECO:0000256" key="1">
    <source>
        <dbReference type="ARBA" id="ARBA00000380"/>
    </source>
</evidence>
<dbReference type="PROSITE" id="PS00175">
    <property type="entry name" value="PG_MUTASE"/>
    <property type="match status" value="1"/>
</dbReference>
<accession>A0A9D2NSK8</accession>
<dbReference type="SMART" id="SM00855">
    <property type="entry name" value="PGAM"/>
    <property type="match status" value="1"/>
</dbReference>
<evidence type="ECO:0000256" key="3">
    <source>
        <dbReference type="ARBA" id="ARBA00022432"/>
    </source>
</evidence>
<dbReference type="FunFam" id="3.40.50.1240:FF:000003">
    <property type="entry name" value="2,3-bisphosphoglycerate-dependent phosphoglycerate mutase"/>
    <property type="match status" value="1"/>
</dbReference>
<keyword evidence="3 6" id="KW-0312">Gluconeogenesis</keyword>
<dbReference type="AlphaFoldDB" id="A0A9D2NSK8"/>
<gene>
    <name evidence="6 11" type="primary">gpmA</name>
    <name evidence="11" type="ORF">H9702_06485</name>
</gene>
<evidence type="ECO:0000256" key="6">
    <source>
        <dbReference type="HAMAP-Rule" id="MF_01039"/>
    </source>
</evidence>
<dbReference type="GO" id="GO:0006094">
    <property type="term" value="P:gluconeogenesis"/>
    <property type="evidence" value="ECO:0007669"/>
    <property type="project" value="UniProtKB-UniRule"/>
</dbReference>
<keyword evidence="4 6" id="KW-0324">Glycolysis</keyword>
<reference evidence="11" key="1">
    <citation type="journal article" date="2021" name="PeerJ">
        <title>Extensive microbial diversity within the chicken gut microbiome revealed by metagenomics and culture.</title>
        <authorList>
            <person name="Gilroy R."/>
            <person name="Ravi A."/>
            <person name="Getino M."/>
            <person name="Pursley I."/>
            <person name="Horton D.L."/>
            <person name="Alikhan N.F."/>
            <person name="Baker D."/>
            <person name="Gharbi K."/>
            <person name="Hall N."/>
            <person name="Watson M."/>
            <person name="Adriaenssens E.M."/>
            <person name="Foster-Nyarko E."/>
            <person name="Jarju S."/>
            <person name="Secka A."/>
            <person name="Antonio M."/>
            <person name="Oren A."/>
            <person name="Chaudhuri R.R."/>
            <person name="La Ragione R."/>
            <person name="Hildebrand F."/>
            <person name="Pallen M.J."/>
        </authorList>
    </citation>
    <scope>NUCLEOTIDE SEQUENCE</scope>
    <source>
        <strain evidence="11">CHK187-11901</strain>
    </source>
</reference>
<dbReference type="InterPro" id="IPR001345">
    <property type="entry name" value="PG/BPGM_mutase_AS"/>
</dbReference>
<dbReference type="EMBL" id="DWWM01000042">
    <property type="protein sequence ID" value="HJC36761.1"/>
    <property type="molecule type" value="Genomic_DNA"/>
</dbReference>
<dbReference type="Gene3D" id="3.40.50.1240">
    <property type="entry name" value="Phosphoglycerate mutase-like"/>
    <property type="match status" value="1"/>
</dbReference>
<evidence type="ECO:0000256" key="4">
    <source>
        <dbReference type="ARBA" id="ARBA00023152"/>
    </source>
</evidence>
<feature type="binding site" evidence="6 8">
    <location>
        <position position="98"/>
    </location>
    <ligand>
        <name>substrate</name>
    </ligand>
</feature>
<dbReference type="InterPro" id="IPR013078">
    <property type="entry name" value="His_Pase_superF_clade-1"/>
</dbReference>
<sequence>MKKLVMIRHGESEWNKQNLFTGWSDVDLSENGRKEAREAGQLLNKEGFDFDVCYTSFLKRSIHTAYLILEEMDREWIDVVHDWHLNERHYGALQGLDKAKTAAAYGEEQVRIWRRSYEVAPPALKEDDPRAPQHSVQYRNVAVSELPLAESLKDTVARVVPFYETFIRRDIEEGKRVLIVAHGNSLRALVKYLDEMDEASIVAYDIPTGVPLVYTLSDDLRRVESRRELGNAAAIAARKAAVRKQGSALR</sequence>
<dbReference type="NCBIfam" id="NF010713">
    <property type="entry name" value="PRK14115.1"/>
    <property type="match status" value="1"/>
</dbReference>
<comment type="similarity">
    <text evidence="2 6">Belongs to the phosphoglycerate mutase family. BPG-dependent PGAM subfamily.</text>
</comment>
<feature type="binding site" evidence="6 8">
    <location>
        <begin position="21"/>
        <end position="22"/>
    </location>
    <ligand>
        <name>substrate</name>
    </ligand>
</feature>
<dbReference type="InterPro" id="IPR005952">
    <property type="entry name" value="Phosphogly_mut1"/>
</dbReference>
<evidence type="ECO:0000256" key="10">
    <source>
        <dbReference type="RuleBase" id="RU004512"/>
    </source>
</evidence>
<dbReference type="NCBIfam" id="TIGR01258">
    <property type="entry name" value="pgm_1"/>
    <property type="match status" value="1"/>
</dbReference>
<dbReference type="SUPFAM" id="SSF53254">
    <property type="entry name" value="Phosphoglycerate mutase-like"/>
    <property type="match status" value="1"/>
</dbReference>
<name>A0A9D2NSK8_9FIRM</name>
<feature type="binding site" evidence="6 8">
    <location>
        <begin position="183"/>
        <end position="184"/>
    </location>
    <ligand>
        <name>substrate</name>
    </ligand>
</feature>
<dbReference type="HAMAP" id="MF_01039">
    <property type="entry name" value="PGAM_GpmA"/>
    <property type="match status" value="1"/>
</dbReference>
<dbReference type="EC" id="5.4.2.11" evidence="6 10"/>
<dbReference type="Pfam" id="PF00300">
    <property type="entry name" value="His_Phos_1"/>
    <property type="match status" value="1"/>
</dbReference>
<dbReference type="Proteomes" id="UP000823896">
    <property type="component" value="Unassembled WGS sequence"/>
</dbReference>
<feature type="active site" description="Tele-phosphohistidine intermediate" evidence="6 7">
    <location>
        <position position="9"/>
    </location>
</feature>
<feature type="site" description="Transition state stabilizer" evidence="6 9">
    <location>
        <position position="182"/>
    </location>
</feature>
<reference evidence="11" key="2">
    <citation type="submission" date="2021-04" db="EMBL/GenBank/DDBJ databases">
        <authorList>
            <person name="Gilroy R."/>
        </authorList>
    </citation>
    <scope>NUCLEOTIDE SEQUENCE</scope>
    <source>
        <strain evidence="11">CHK187-11901</strain>
    </source>
</reference>
<dbReference type="PIRSF" id="PIRSF000709">
    <property type="entry name" value="6PFK_2-Ptase"/>
    <property type="match status" value="1"/>
</dbReference>
<keyword evidence="5 6" id="KW-0413">Isomerase</keyword>
<organism evidence="11 12">
    <name type="scientific">Candidatus Merdibacter merdavium</name>
    <dbReference type="NCBI Taxonomy" id="2838692"/>
    <lineage>
        <taxon>Bacteria</taxon>
        <taxon>Bacillati</taxon>
        <taxon>Bacillota</taxon>
        <taxon>Erysipelotrichia</taxon>
        <taxon>Erysipelotrichales</taxon>
        <taxon>Erysipelotrichaceae</taxon>
        <taxon>Merdibacter</taxon>
    </lineage>
</organism>
<feature type="binding site" evidence="6 8">
    <location>
        <begin position="8"/>
        <end position="15"/>
    </location>
    <ligand>
        <name>substrate</name>
    </ligand>
</feature>
<feature type="binding site" evidence="6 8">
    <location>
        <begin position="87"/>
        <end position="90"/>
    </location>
    <ligand>
        <name>substrate</name>
    </ligand>
</feature>
<comment type="caution">
    <text evidence="11">The sequence shown here is derived from an EMBL/GenBank/DDBJ whole genome shotgun (WGS) entry which is preliminary data.</text>
</comment>
<feature type="binding site" evidence="6 8">
    <location>
        <position position="60"/>
    </location>
    <ligand>
        <name>substrate</name>
    </ligand>
</feature>
<dbReference type="CDD" id="cd07067">
    <property type="entry name" value="HP_PGM_like"/>
    <property type="match status" value="1"/>
</dbReference>
<dbReference type="GO" id="GO:0004619">
    <property type="term" value="F:phosphoglycerate mutase activity"/>
    <property type="evidence" value="ECO:0007669"/>
    <property type="project" value="UniProtKB-UniRule"/>
</dbReference>
<proteinExistence type="inferred from homology"/>
<dbReference type="GO" id="GO:0006096">
    <property type="term" value="P:glycolytic process"/>
    <property type="evidence" value="ECO:0007669"/>
    <property type="project" value="UniProtKB-UniRule"/>
</dbReference>